<dbReference type="PANTHER" id="PTHR45947:SF3">
    <property type="entry name" value="SULFOQUINOVOSYL TRANSFERASE SQD2"/>
    <property type="match status" value="1"/>
</dbReference>
<reference evidence="3" key="1">
    <citation type="submission" date="2021-03" db="EMBL/GenBank/DDBJ databases">
        <title>The complete genome sequence of Acetobacter sp. TBRC 12339.</title>
        <authorList>
            <person name="Charoenyingcharoen P."/>
            <person name="Yukphan P."/>
        </authorList>
    </citation>
    <scope>NUCLEOTIDE SEQUENCE</scope>
    <source>
        <strain evidence="3">TBRC 12339</strain>
    </source>
</reference>
<comment type="caution">
    <text evidence="3">The sequence shown here is derived from an EMBL/GenBank/DDBJ whole genome shotgun (WGS) entry which is preliminary data.</text>
</comment>
<dbReference type="RefSeq" id="WP_207846433.1">
    <property type="nucleotide sequence ID" value="NZ_JAFVMH010000005.1"/>
</dbReference>
<dbReference type="EMBL" id="JAFVMH010000005">
    <property type="protein sequence ID" value="MBO1325790.1"/>
    <property type="molecule type" value="Genomic_DNA"/>
</dbReference>
<protein>
    <submittedName>
        <fullName evidence="3">Glycosyltransferase family 1 protein</fullName>
    </submittedName>
</protein>
<feature type="domain" description="Glycosyltransferase subfamily 4-like N-terminal" evidence="2">
    <location>
        <begin position="67"/>
        <end position="231"/>
    </location>
</feature>
<dbReference type="SUPFAM" id="SSF53756">
    <property type="entry name" value="UDP-Glycosyltransferase/glycogen phosphorylase"/>
    <property type="match status" value="1"/>
</dbReference>
<dbReference type="InterPro" id="IPR001296">
    <property type="entry name" value="Glyco_trans_1"/>
</dbReference>
<dbReference type="AlphaFoldDB" id="A0A939HJW7"/>
<dbReference type="GO" id="GO:0016757">
    <property type="term" value="F:glycosyltransferase activity"/>
    <property type="evidence" value="ECO:0007669"/>
    <property type="project" value="InterPro"/>
</dbReference>
<gene>
    <name evidence="3" type="ORF">J2D77_11545</name>
</gene>
<dbReference type="InterPro" id="IPR028098">
    <property type="entry name" value="Glyco_trans_4-like_N"/>
</dbReference>
<sequence>MRLTNHEAAAYPAGTISQAYTQRSAFEFTFSWSLAQSLREVPPSKIMQMNRPLRVAIVASSYNYIRDGVAFTLNRLVAYLEKAGVEVRVFAPVAKVPAFRHNGVIVPVPSIPLPCRSDYRLAFSLPRAEIEAFQPDIMHVALAPDWLGFSALRLARKLGTPLVASYHTRYETYLEHYGFAVGFKKFMTWYLNFYYASCREVYVPTQSMIDTLLGAGLENNFVLWQRGVDAELFSPAKRSDAWRRTLGIGADEVVVLFVSRLVREKQVTTLAATLRRLKQQGVAFRSIIVGDGPERQALERDCPDTLFTGTLQGEELARAYASADIFLFPSDTETFGNVTLEAMASGLPCVCANATGSRSLVVDGVTGFLAESRNVEAFATSVKDLIEKTDLRRSMSRAARERSLTFSWDASMGLLLERYKALVSEHAA</sequence>
<dbReference type="Proteomes" id="UP000664073">
    <property type="component" value="Unassembled WGS sequence"/>
</dbReference>
<dbReference type="CDD" id="cd03814">
    <property type="entry name" value="GT4-like"/>
    <property type="match status" value="1"/>
</dbReference>
<evidence type="ECO:0000259" key="2">
    <source>
        <dbReference type="Pfam" id="PF13439"/>
    </source>
</evidence>
<accession>A0A939HJW7</accession>
<organism evidence="3 4">
    <name type="scientific">Acetobacter garciniae</name>
    <dbReference type="NCBI Taxonomy" id="2817435"/>
    <lineage>
        <taxon>Bacteria</taxon>
        <taxon>Pseudomonadati</taxon>
        <taxon>Pseudomonadota</taxon>
        <taxon>Alphaproteobacteria</taxon>
        <taxon>Acetobacterales</taxon>
        <taxon>Acetobacteraceae</taxon>
        <taxon>Acetobacter</taxon>
    </lineage>
</organism>
<name>A0A939HJW7_9PROT</name>
<evidence type="ECO:0000313" key="3">
    <source>
        <dbReference type="EMBL" id="MBO1325790.1"/>
    </source>
</evidence>
<dbReference type="Gene3D" id="3.40.50.2000">
    <property type="entry name" value="Glycogen Phosphorylase B"/>
    <property type="match status" value="2"/>
</dbReference>
<dbReference type="InterPro" id="IPR050194">
    <property type="entry name" value="Glycosyltransferase_grp1"/>
</dbReference>
<keyword evidence="4" id="KW-1185">Reference proteome</keyword>
<dbReference type="Pfam" id="PF00534">
    <property type="entry name" value="Glycos_transf_1"/>
    <property type="match status" value="1"/>
</dbReference>
<evidence type="ECO:0000259" key="1">
    <source>
        <dbReference type="Pfam" id="PF00534"/>
    </source>
</evidence>
<proteinExistence type="predicted"/>
<feature type="domain" description="Glycosyl transferase family 1" evidence="1">
    <location>
        <begin position="240"/>
        <end position="402"/>
    </location>
</feature>
<evidence type="ECO:0000313" key="4">
    <source>
        <dbReference type="Proteomes" id="UP000664073"/>
    </source>
</evidence>
<dbReference type="Pfam" id="PF13439">
    <property type="entry name" value="Glyco_transf_4"/>
    <property type="match status" value="1"/>
</dbReference>
<dbReference type="PANTHER" id="PTHR45947">
    <property type="entry name" value="SULFOQUINOVOSYL TRANSFERASE SQD2"/>
    <property type="match status" value="1"/>
</dbReference>